<sequence>MSIIGCQGCRSAEPLPFSFTMAFQPIVDVSQNKVWGYEALVRGLEGQGAGWVLGQVDEANRYKFDQACRVRAIELAGSLFQDNDTRLSINFMPNAVYEPAACIRATLDAARRVGFANRQLMFEFTENERMLDVGHVQRIITEYRRQGFLTALDDFGAGYAGLNLLASFQPDLIKLDMELIRGIANSPARQVIVAGVVTMARELGITILAEGVETEAELMALRAAGIRLFQGYLFAKPALASLPQILLPETCGTVTIEAPKVA</sequence>
<feature type="domain" description="EAL" evidence="1">
    <location>
        <begin position="1"/>
        <end position="251"/>
    </location>
</feature>
<keyword evidence="3" id="KW-1185">Reference proteome</keyword>
<reference evidence="2 3" key="1">
    <citation type="submission" date="2024-06" db="EMBL/GenBank/DDBJ databases">
        <authorList>
            <person name="Campbell A.G."/>
        </authorList>
    </citation>
    <scope>NUCLEOTIDE SEQUENCE [LARGE SCALE GENOMIC DNA]</scope>
    <source>
        <strain evidence="2 3">EM12</strain>
    </source>
</reference>
<dbReference type="PANTHER" id="PTHR33121:SF15">
    <property type="entry name" value="BLUE LIGHT- AND TEMPERATURE-REGULATED ANTIREPRESSOR BLUF"/>
    <property type="match status" value="1"/>
</dbReference>
<name>A0ABV1QN89_9HYPH</name>
<evidence type="ECO:0000259" key="1">
    <source>
        <dbReference type="PROSITE" id="PS50883"/>
    </source>
</evidence>
<dbReference type="Pfam" id="PF00563">
    <property type="entry name" value="EAL"/>
    <property type="match status" value="1"/>
</dbReference>
<proteinExistence type="predicted"/>
<protein>
    <submittedName>
        <fullName evidence="2">EAL domain-containing protein</fullName>
    </submittedName>
</protein>
<comment type="caution">
    <text evidence="2">The sequence shown here is derived from an EMBL/GenBank/DDBJ whole genome shotgun (WGS) entry which is preliminary data.</text>
</comment>
<dbReference type="SMART" id="SM00052">
    <property type="entry name" value="EAL"/>
    <property type="match status" value="1"/>
</dbReference>
<evidence type="ECO:0000313" key="2">
    <source>
        <dbReference type="EMBL" id="MER2250858.1"/>
    </source>
</evidence>
<dbReference type="InterPro" id="IPR001633">
    <property type="entry name" value="EAL_dom"/>
</dbReference>
<organism evidence="2 3">
    <name type="scientific">Methylorubrum podarium</name>
    <dbReference type="NCBI Taxonomy" id="200476"/>
    <lineage>
        <taxon>Bacteria</taxon>
        <taxon>Pseudomonadati</taxon>
        <taxon>Pseudomonadota</taxon>
        <taxon>Alphaproteobacteria</taxon>
        <taxon>Hyphomicrobiales</taxon>
        <taxon>Methylobacteriaceae</taxon>
        <taxon>Methylorubrum</taxon>
    </lineage>
</organism>
<dbReference type="InterPro" id="IPR035919">
    <property type="entry name" value="EAL_sf"/>
</dbReference>
<gene>
    <name evidence="2" type="ORF">ABS772_13135</name>
</gene>
<dbReference type="InterPro" id="IPR050706">
    <property type="entry name" value="Cyclic-di-GMP_PDE-like"/>
</dbReference>
<accession>A0ABV1QN89</accession>
<dbReference type="EMBL" id="JBELQE010000078">
    <property type="protein sequence ID" value="MER2250858.1"/>
    <property type="molecule type" value="Genomic_DNA"/>
</dbReference>
<dbReference type="SUPFAM" id="SSF141868">
    <property type="entry name" value="EAL domain-like"/>
    <property type="match status" value="1"/>
</dbReference>
<dbReference type="PANTHER" id="PTHR33121">
    <property type="entry name" value="CYCLIC DI-GMP PHOSPHODIESTERASE PDEF"/>
    <property type="match status" value="1"/>
</dbReference>
<dbReference type="RefSeq" id="WP_350395129.1">
    <property type="nucleotide sequence ID" value="NZ_JBELQE010000078.1"/>
</dbReference>
<dbReference type="PROSITE" id="PS50883">
    <property type="entry name" value="EAL"/>
    <property type="match status" value="1"/>
</dbReference>
<dbReference type="Proteomes" id="UP001480955">
    <property type="component" value="Unassembled WGS sequence"/>
</dbReference>
<dbReference type="CDD" id="cd01948">
    <property type="entry name" value="EAL"/>
    <property type="match status" value="1"/>
</dbReference>
<dbReference type="Gene3D" id="3.20.20.450">
    <property type="entry name" value="EAL domain"/>
    <property type="match status" value="1"/>
</dbReference>
<evidence type="ECO:0000313" key="3">
    <source>
        <dbReference type="Proteomes" id="UP001480955"/>
    </source>
</evidence>